<evidence type="ECO:0000313" key="2">
    <source>
        <dbReference type="EMBL" id="GMR41985.1"/>
    </source>
</evidence>
<feature type="non-terminal residue" evidence="2">
    <location>
        <position position="1"/>
    </location>
</feature>
<dbReference type="Proteomes" id="UP001328107">
    <property type="component" value="Unassembled WGS sequence"/>
</dbReference>
<gene>
    <name evidence="2" type="ORF">PMAYCL1PPCAC_12180</name>
</gene>
<feature type="compositionally biased region" description="Basic residues" evidence="1">
    <location>
        <begin position="1"/>
        <end position="20"/>
    </location>
</feature>
<keyword evidence="3" id="KW-1185">Reference proteome</keyword>
<comment type="caution">
    <text evidence="2">The sequence shown here is derived from an EMBL/GenBank/DDBJ whole genome shotgun (WGS) entry which is preliminary data.</text>
</comment>
<dbReference type="EMBL" id="BTRK01000003">
    <property type="protein sequence ID" value="GMR41985.1"/>
    <property type="molecule type" value="Genomic_DNA"/>
</dbReference>
<evidence type="ECO:0000256" key="1">
    <source>
        <dbReference type="SAM" id="MobiDB-lite"/>
    </source>
</evidence>
<proteinExistence type="predicted"/>
<dbReference type="AlphaFoldDB" id="A0AAN4ZRS0"/>
<evidence type="ECO:0000313" key="3">
    <source>
        <dbReference type="Proteomes" id="UP001328107"/>
    </source>
</evidence>
<feature type="compositionally biased region" description="Basic and acidic residues" evidence="1">
    <location>
        <begin position="29"/>
        <end position="38"/>
    </location>
</feature>
<protein>
    <submittedName>
        <fullName evidence="2">Uncharacterized protein</fullName>
    </submittedName>
</protein>
<feature type="compositionally biased region" description="Basic and acidic residues" evidence="1">
    <location>
        <begin position="58"/>
        <end position="75"/>
    </location>
</feature>
<organism evidence="2 3">
    <name type="scientific">Pristionchus mayeri</name>
    <dbReference type="NCBI Taxonomy" id="1317129"/>
    <lineage>
        <taxon>Eukaryota</taxon>
        <taxon>Metazoa</taxon>
        <taxon>Ecdysozoa</taxon>
        <taxon>Nematoda</taxon>
        <taxon>Chromadorea</taxon>
        <taxon>Rhabditida</taxon>
        <taxon>Rhabditina</taxon>
        <taxon>Diplogasteromorpha</taxon>
        <taxon>Diplogasteroidea</taxon>
        <taxon>Neodiplogasteridae</taxon>
        <taxon>Pristionchus</taxon>
    </lineage>
</organism>
<feature type="non-terminal residue" evidence="2">
    <location>
        <position position="114"/>
    </location>
</feature>
<accession>A0AAN4ZRS0</accession>
<reference evidence="3" key="1">
    <citation type="submission" date="2022-10" db="EMBL/GenBank/DDBJ databases">
        <title>Genome assembly of Pristionchus species.</title>
        <authorList>
            <person name="Yoshida K."/>
            <person name="Sommer R.J."/>
        </authorList>
    </citation>
    <scope>NUCLEOTIDE SEQUENCE [LARGE SCALE GENOMIC DNA]</scope>
    <source>
        <strain evidence="3">RS5460</strain>
    </source>
</reference>
<name>A0AAN4ZRS0_9BILA</name>
<feature type="region of interest" description="Disordered" evidence="1">
    <location>
        <begin position="1"/>
        <end position="114"/>
    </location>
</feature>
<sequence length="114" mass="13579">REDTRKRHFTAPSHTKRKMMPAHQGVPRKARDPRDSHQNGRCRPRTQQGQLRPRHARLSQEVRRSYRQDHPREAQRIGPSGVSPLLQRRHNQANARQWKQEDHRAQGCRKSNNF</sequence>